<keyword evidence="2" id="KW-1185">Reference proteome</keyword>
<name>A0ACC0JXZ6_CHOFU</name>
<reference evidence="1 2" key="1">
    <citation type="journal article" date="2022" name="Genome Biol. Evol.">
        <title>The Spruce Budworm Genome: Reconstructing the Evolutionary History of Antifreeze Proteins.</title>
        <authorList>
            <person name="Beliveau C."/>
            <person name="Gagne P."/>
            <person name="Picq S."/>
            <person name="Vernygora O."/>
            <person name="Keeling C.I."/>
            <person name="Pinkney K."/>
            <person name="Doucet D."/>
            <person name="Wen F."/>
            <person name="Johnston J.S."/>
            <person name="Maaroufi H."/>
            <person name="Boyle B."/>
            <person name="Laroche J."/>
            <person name="Dewar K."/>
            <person name="Juretic N."/>
            <person name="Blackburn G."/>
            <person name="Nisole A."/>
            <person name="Brunet B."/>
            <person name="Brandao M."/>
            <person name="Lumley L."/>
            <person name="Duan J."/>
            <person name="Quan G."/>
            <person name="Lucarotti C.J."/>
            <person name="Roe A.D."/>
            <person name="Sperling F.A.H."/>
            <person name="Levesque R.C."/>
            <person name="Cusson M."/>
        </authorList>
    </citation>
    <scope>NUCLEOTIDE SEQUENCE [LARGE SCALE GENOMIC DNA]</scope>
    <source>
        <strain evidence="1">Glfc:IPQL:Cfum</strain>
    </source>
</reference>
<protein>
    <submittedName>
        <fullName evidence="1">Uncharacterized protein</fullName>
    </submittedName>
</protein>
<organism evidence="1 2">
    <name type="scientific">Choristoneura fumiferana</name>
    <name type="common">Spruce budworm moth</name>
    <name type="synonym">Archips fumiferana</name>
    <dbReference type="NCBI Taxonomy" id="7141"/>
    <lineage>
        <taxon>Eukaryota</taxon>
        <taxon>Metazoa</taxon>
        <taxon>Ecdysozoa</taxon>
        <taxon>Arthropoda</taxon>
        <taxon>Hexapoda</taxon>
        <taxon>Insecta</taxon>
        <taxon>Pterygota</taxon>
        <taxon>Neoptera</taxon>
        <taxon>Endopterygota</taxon>
        <taxon>Lepidoptera</taxon>
        <taxon>Glossata</taxon>
        <taxon>Ditrysia</taxon>
        <taxon>Tortricoidea</taxon>
        <taxon>Tortricidae</taxon>
        <taxon>Tortricinae</taxon>
        <taxon>Choristoneura</taxon>
    </lineage>
</organism>
<dbReference type="Proteomes" id="UP001064048">
    <property type="component" value="Chromosome 12"/>
</dbReference>
<sequence length="109" mass="12434">MIKVILNQNPSSQKRHKLLFIECDYPRAFVWWIGMHAVLFYYLFSDFYKQAYRKKANAKIARAKAKVAEAEETGKLETKDMMYPLLNGFSNGAALGDVRQRVAGAVASQ</sequence>
<comment type="caution">
    <text evidence="1">The sequence shown here is derived from an EMBL/GenBank/DDBJ whole genome shotgun (WGS) entry which is preliminary data.</text>
</comment>
<proteinExistence type="predicted"/>
<gene>
    <name evidence="1" type="ORF">MSG28_007608</name>
</gene>
<evidence type="ECO:0000313" key="1">
    <source>
        <dbReference type="EMBL" id="KAI8429037.1"/>
    </source>
</evidence>
<dbReference type="EMBL" id="CM046112">
    <property type="protein sequence ID" value="KAI8429037.1"/>
    <property type="molecule type" value="Genomic_DNA"/>
</dbReference>
<evidence type="ECO:0000313" key="2">
    <source>
        <dbReference type="Proteomes" id="UP001064048"/>
    </source>
</evidence>
<accession>A0ACC0JXZ6</accession>